<keyword evidence="3" id="KW-0813">Transport</keyword>
<feature type="non-terminal residue" evidence="8">
    <location>
        <position position="1"/>
    </location>
</feature>
<proteinExistence type="inferred from homology"/>
<dbReference type="GO" id="GO:0005886">
    <property type="term" value="C:plasma membrane"/>
    <property type="evidence" value="ECO:0007669"/>
    <property type="project" value="TreeGrafter"/>
</dbReference>
<comment type="caution">
    <text evidence="8">The sequence shown here is derived from an EMBL/GenBank/DDBJ whole genome shotgun (WGS) entry which is preliminary data.</text>
</comment>
<evidence type="ECO:0000313" key="9">
    <source>
        <dbReference type="Proteomes" id="UP001190700"/>
    </source>
</evidence>
<dbReference type="InterPro" id="IPR001046">
    <property type="entry name" value="NRAMP_fam"/>
</dbReference>
<organism evidence="8 9">
    <name type="scientific">Cymbomonas tetramitiformis</name>
    <dbReference type="NCBI Taxonomy" id="36881"/>
    <lineage>
        <taxon>Eukaryota</taxon>
        <taxon>Viridiplantae</taxon>
        <taxon>Chlorophyta</taxon>
        <taxon>Pyramimonadophyceae</taxon>
        <taxon>Pyramimonadales</taxon>
        <taxon>Pyramimonadaceae</taxon>
        <taxon>Cymbomonas</taxon>
    </lineage>
</organism>
<dbReference type="Pfam" id="PF01566">
    <property type="entry name" value="Nramp"/>
    <property type="match status" value="1"/>
</dbReference>
<dbReference type="GO" id="GO:0034755">
    <property type="term" value="P:iron ion transmembrane transport"/>
    <property type="evidence" value="ECO:0007669"/>
    <property type="project" value="TreeGrafter"/>
</dbReference>
<reference evidence="8 9" key="1">
    <citation type="journal article" date="2015" name="Genome Biol. Evol.">
        <title>Comparative Genomics of a Bacterivorous Green Alga Reveals Evolutionary Causalities and Consequences of Phago-Mixotrophic Mode of Nutrition.</title>
        <authorList>
            <person name="Burns J.A."/>
            <person name="Paasch A."/>
            <person name="Narechania A."/>
            <person name="Kim E."/>
        </authorList>
    </citation>
    <scope>NUCLEOTIDE SEQUENCE [LARGE SCALE GENOMIC DNA]</scope>
    <source>
        <strain evidence="8 9">PLY_AMNH</strain>
    </source>
</reference>
<dbReference type="GO" id="GO:0005384">
    <property type="term" value="F:manganese ion transmembrane transporter activity"/>
    <property type="evidence" value="ECO:0007669"/>
    <property type="project" value="TreeGrafter"/>
</dbReference>
<dbReference type="AlphaFoldDB" id="A0AAE0FUF5"/>
<feature type="transmembrane region" description="Helical" evidence="7">
    <location>
        <begin position="198"/>
        <end position="221"/>
    </location>
</feature>
<keyword evidence="6 7" id="KW-0472">Membrane</keyword>
<name>A0AAE0FUF5_9CHLO</name>
<accession>A0AAE0FUF5</accession>
<evidence type="ECO:0000313" key="8">
    <source>
        <dbReference type="EMBL" id="KAK3266219.1"/>
    </source>
</evidence>
<feature type="transmembrane region" description="Helical" evidence="7">
    <location>
        <begin position="17"/>
        <end position="38"/>
    </location>
</feature>
<feature type="transmembrane region" description="Helical" evidence="7">
    <location>
        <begin position="113"/>
        <end position="131"/>
    </location>
</feature>
<evidence type="ECO:0000256" key="4">
    <source>
        <dbReference type="ARBA" id="ARBA00022692"/>
    </source>
</evidence>
<evidence type="ECO:0000256" key="2">
    <source>
        <dbReference type="ARBA" id="ARBA00009965"/>
    </source>
</evidence>
<feature type="transmembrane region" description="Helical" evidence="7">
    <location>
        <begin position="158"/>
        <end position="177"/>
    </location>
</feature>
<dbReference type="GO" id="GO:0015086">
    <property type="term" value="F:cadmium ion transmembrane transporter activity"/>
    <property type="evidence" value="ECO:0007669"/>
    <property type="project" value="TreeGrafter"/>
</dbReference>
<keyword evidence="9" id="KW-1185">Reference proteome</keyword>
<evidence type="ECO:0000256" key="7">
    <source>
        <dbReference type="SAM" id="Phobius"/>
    </source>
</evidence>
<comment type="similarity">
    <text evidence="2">Belongs to the NRAMP (TC 2.A.55) family.</text>
</comment>
<evidence type="ECO:0000256" key="3">
    <source>
        <dbReference type="ARBA" id="ARBA00022448"/>
    </source>
</evidence>
<evidence type="ECO:0000256" key="5">
    <source>
        <dbReference type="ARBA" id="ARBA00022989"/>
    </source>
</evidence>
<dbReference type="Proteomes" id="UP001190700">
    <property type="component" value="Unassembled WGS sequence"/>
</dbReference>
<gene>
    <name evidence="8" type="ORF">CYMTET_25142</name>
</gene>
<protein>
    <submittedName>
        <fullName evidence="8">Uncharacterized protein</fullName>
    </submittedName>
</protein>
<comment type="subcellular location">
    <subcellularLocation>
        <location evidence="1">Membrane</location>
        <topology evidence="1">Multi-pass membrane protein</topology>
    </subcellularLocation>
</comment>
<feature type="transmembrane region" description="Helical" evidence="7">
    <location>
        <begin position="84"/>
        <end position="104"/>
    </location>
</feature>
<evidence type="ECO:0000256" key="1">
    <source>
        <dbReference type="ARBA" id="ARBA00004141"/>
    </source>
</evidence>
<feature type="transmembrane region" description="Helical" evidence="7">
    <location>
        <begin position="45"/>
        <end position="64"/>
    </location>
</feature>
<keyword evidence="5 7" id="KW-1133">Transmembrane helix</keyword>
<evidence type="ECO:0000256" key="6">
    <source>
        <dbReference type="ARBA" id="ARBA00023136"/>
    </source>
</evidence>
<sequence length="252" mass="27216">VGWFSIDGGVERLFRQVWAGSLLTGRGVAVPAGMGLVLIDGVARWLFRAGVGWFSVGGGVEWLFRQVWAGSLTIDGGGVWLFRQVWAGSLLTGVWLLLALNFTFGNKRQLEEFVGYAVVALLILALFHYALALPTGGMDFVAEAVIGMTIPYLPDDNSLYLAFSILGAAIIPHNLYLHSSMVLTRDIAPHEMHAKVACHYWTVETIFGLMAALVVNLAMVFTGAASRDQGASPVHTTVLIFSALCLSASHIH</sequence>
<dbReference type="PRINTS" id="PR00447">
    <property type="entry name" value="NATRESASSCMP"/>
</dbReference>
<feature type="transmembrane region" description="Helical" evidence="7">
    <location>
        <begin position="233"/>
        <end position="251"/>
    </location>
</feature>
<dbReference type="EMBL" id="LGRX02013342">
    <property type="protein sequence ID" value="KAK3266219.1"/>
    <property type="molecule type" value="Genomic_DNA"/>
</dbReference>
<dbReference type="PANTHER" id="PTHR11706">
    <property type="entry name" value="SOLUTE CARRIER PROTEIN FAMILY 11 MEMBER"/>
    <property type="match status" value="1"/>
</dbReference>
<keyword evidence="4 7" id="KW-0812">Transmembrane</keyword>
<dbReference type="PANTHER" id="PTHR11706:SF33">
    <property type="entry name" value="NATURAL RESISTANCE-ASSOCIATED MACROPHAGE PROTEIN 2"/>
    <property type="match status" value="1"/>
</dbReference>